<sequence>QWPAAALSLLQLGKQRAPGPSSIPHISRTPRSTPDPPRRRVRAQKRMKTRKWASYTRNRRSQCPGPSLAVVVEVVTGLAACFPTHRTCDGDSVSRGAANNADPPQGPANPPPGLHRDPCNPLLWAKRHVAVTGLLSRFSRARTRPKSAICMPYGSCHKA</sequence>
<proteinExistence type="predicted"/>
<keyword evidence="3" id="KW-1185">Reference proteome</keyword>
<evidence type="ECO:0000313" key="2">
    <source>
        <dbReference type="EMBL" id="KAF2870456.1"/>
    </source>
</evidence>
<organism evidence="2 3">
    <name type="scientific">Massariosphaeria phaeospora</name>
    <dbReference type="NCBI Taxonomy" id="100035"/>
    <lineage>
        <taxon>Eukaryota</taxon>
        <taxon>Fungi</taxon>
        <taxon>Dikarya</taxon>
        <taxon>Ascomycota</taxon>
        <taxon>Pezizomycotina</taxon>
        <taxon>Dothideomycetes</taxon>
        <taxon>Pleosporomycetidae</taxon>
        <taxon>Pleosporales</taxon>
        <taxon>Pleosporales incertae sedis</taxon>
        <taxon>Massariosphaeria</taxon>
    </lineage>
</organism>
<gene>
    <name evidence="2" type="ORF">BDV95DRAFT_638047</name>
</gene>
<reference evidence="2 3" key="1">
    <citation type="submission" date="2020-01" db="EMBL/GenBank/DDBJ databases">
        <authorList>
            <consortium name="DOE Joint Genome Institute"/>
            <person name="Haridas S."/>
            <person name="Albert R."/>
            <person name="Binder M."/>
            <person name="Bloem J."/>
            <person name="Labutti K."/>
            <person name="Salamov A."/>
            <person name="Andreopoulos B."/>
            <person name="Baker S.E."/>
            <person name="Barry K."/>
            <person name="Bills G."/>
            <person name="Bluhm B.H."/>
            <person name="Cannon C."/>
            <person name="Castanera R."/>
            <person name="Culley D.E."/>
            <person name="Daum C."/>
            <person name="Ezra D."/>
            <person name="Gonzalez J.B."/>
            <person name="Henrissat B."/>
            <person name="Kuo A."/>
            <person name="Liang C."/>
            <person name="Lipzen A."/>
            <person name="Lutzoni F."/>
            <person name="Magnuson J."/>
            <person name="Mondo S."/>
            <person name="Nolan M."/>
            <person name="Ohm R."/>
            <person name="Pangilinan J."/>
            <person name="Park H.-J.H."/>
            <person name="Ramirez L."/>
            <person name="Alfaro M."/>
            <person name="Sun H."/>
            <person name="Tritt A."/>
            <person name="Yoshinaga Y."/>
            <person name="Zwiers L.-H.L."/>
            <person name="Turgeon B.G."/>
            <person name="Goodwin S.B."/>
            <person name="Spatafora J.W."/>
            <person name="Crous P.W."/>
            <person name="Grigoriev I.V."/>
        </authorList>
    </citation>
    <scope>NUCLEOTIDE SEQUENCE [LARGE SCALE GENOMIC DNA]</scope>
    <source>
        <strain evidence="2 3">CBS 611.86</strain>
    </source>
</reference>
<evidence type="ECO:0000313" key="3">
    <source>
        <dbReference type="Proteomes" id="UP000481861"/>
    </source>
</evidence>
<feature type="compositionally biased region" description="Pro residues" evidence="1">
    <location>
        <begin position="104"/>
        <end position="113"/>
    </location>
</feature>
<dbReference type="EMBL" id="JAADJZ010000013">
    <property type="protein sequence ID" value="KAF2870456.1"/>
    <property type="molecule type" value="Genomic_DNA"/>
</dbReference>
<name>A0A7C8M710_9PLEO</name>
<feature type="compositionally biased region" description="Basic residues" evidence="1">
    <location>
        <begin position="39"/>
        <end position="51"/>
    </location>
</feature>
<dbReference type="AlphaFoldDB" id="A0A7C8M710"/>
<comment type="caution">
    <text evidence="2">The sequence shown here is derived from an EMBL/GenBank/DDBJ whole genome shotgun (WGS) entry which is preliminary data.</text>
</comment>
<feature type="region of interest" description="Disordered" evidence="1">
    <location>
        <begin position="12"/>
        <end position="63"/>
    </location>
</feature>
<dbReference type="Proteomes" id="UP000481861">
    <property type="component" value="Unassembled WGS sequence"/>
</dbReference>
<feature type="region of interest" description="Disordered" evidence="1">
    <location>
        <begin position="93"/>
        <end position="119"/>
    </location>
</feature>
<feature type="non-terminal residue" evidence="2">
    <location>
        <position position="1"/>
    </location>
</feature>
<protein>
    <submittedName>
        <fullName evidence="2">Uncharacterized protein</fullName>
    </submittedName>
</protein>
<evidence type="ECO:0000256" key="1">
    <source>
        <dbReference type="SAM" id="MobiDB-lite"/>
    </source>
</evidence>
<accession>A0A7C8M710</accession>